<dbReference type="InterPro" id="IPR028976">
    <property type="entry name" value="CheC-like_sf"/>
</dbReference>
<organism evidence="3 4">
    <name type="scientific">Geomonas propionica</name>
    <dbReference type="NCBI Taxonomy" id="2798582"/>
    <lineage>
        <taxon>Bacteria</taxon>
        <taxon>Pseudomonadati</taxon>
        <taxon>Thermodesulfobacteriota</taxon>
        <taxon>Desulfuromonadia</taxon>
        <taxon>Geobacterales</taxon>
        <taxon>Geobacteraceae</taxon>
        <taxon>Geomonas</taxon>
    </lineage>
</organism>
<dbReference type="InterPro" id="IPR028051">
    <property type="entry name" value="CheX-like_dom"/>
</dbReference>
<dbReference type="PANTHER" id="PTHR39452">
    <property type="entry name" value="CHEY-P PHOSPHATASE CHEX"/>
    <property type="match status" value="1"/>
</dbReference>
<dbReference type="InterPro" id="IPR038756">
    <property type="entry name" value="CheX-like"/>
</dbReference>
<dbReference type="Gene3D" id="3.40.1550.10">
    <property type="entry name" value="CheC-like"/>
    <property type="match status" value="1"/>
</dbReference>
<evidence type="ECO:0000313" key="4">
    <source>
        <dbReference type="Proteomes" id="UP000641025"/>
    </source>
</evidence>
<comment type="caution">
    <text evidence="3">The sequence shown here is derived from an EMBL/GenBank/DDBJ whole genome shotgun (WGS) entry which is preliminary data.</text>
</comment>
<reference evidence="3 4" key="1">
    <citation type="submission" date="2020-12" db="EMBL/GenBank/DDBJ databases">
        <title>Geomonas sp. Red259, isolated from paddy soil.</title>
        <authorList>
            <person name="Xu Z."/>
            <person name="Zhang Z."/>
            <person name="Masuda Y."/>
            <person name="Itoh H."/>
            <person name="Senoo K."/>
        </authorList>
    </citation>
    <scope>NUCLEOTIDE SEQUENCE [LARGE SCALE GENOMIC DNA]</scope>
    <source>
        <strain evidence="3 4">Red259</strain>
    </source>
</reference>
<keyword evidence="1" id="KW-0145">Chemotaxis</keyword>
<feature type="domain" description="Chemotaxis phosphatase CheX-like" evidence="2">
    <location>
        <begin position="55"/>
        <end position="149"/>
    </location>
</feature>
<name>A0ABS0YMB1_9BACT</name>
<keyword evidence="4" id="KW-1185">Reference proteome</keyword>
<protein>
    <submittedName>
        <fullName evidence="3">Chemotaxis protein CheX</fullName>
    </submittedName>
</protein>
<dbReference type="SUPFAM" id="SSF103039">
    <property type="entry name" value="CheC-like"/>
    <property type="match status" value="1"/>
</dbReference>
<dbReference type="CDD" id="cd17906">
    <property type="entry name" value="CheX"/>
    <property type="match status" value="1"/>
</dbReference>
<sequence>MFSEKLLATIGTSGPLLEKTLIQEVRKIFSTMMGMDHLLHLPLAVNPASNFTDCISALVGLAGDYNGLVGLHVSTHLAQRLAGQLLDTDSPTEDEIEDALGELANVLAGNFKRHLSPESLAIRLSTPSIVSGKQYAIHVSKKPEVMTLLFDSEEDWFMVALAVEQ</sequence>
<evidence type="ECO:0000313" key="3">
    <source>
        <dbReference type="EMBL" id="MBJ6799015.1"/>
    </source>
</evidence>
<accession>A0ABS0YMB1</accession>
<proteinExistence type="predicted"/>
<dbReference type="RefSeq" id="WP_199393526.1">
    <property type="nucleotide sequence ID" value="NZ_JAEMHK010000001.1"/>
</dbReference>
<dbReference type="EMBL" id="JAEMHK010000001">
    <property type="protein sequence ID" value="MBJ6799015.1"/>
    <property type="molecule type" value="Genomic_DNA"/>
</dbReference>
<dbReference type="PANTHER" id="PTHR39452:SF1">
    <property type="entry name" value="CHEY-P PHOSPHATASE CHEX"/>
    <property type="match status" value="1"/>
</dbReference>
<evidence type="ECO:0000256" key="1">
    <source>
        <dbReference type="ARBA" id="ARBA00022500"/>
    </source>
</evidence>
<dbReference type="Proteomes" id="UP000641025">
    <property type="component" value="Unassembled WGS sequence"/>
</dbReference>
<dbReference type="Pfam" id="PF13690">
    <property type="entry name" value="CheX"/>
    <property type="match status" value="1"/>
</dbReference>
<gene>
    <name evidence="3" type="ORF">JFN90_02565</name>
</gene>
<evidence type="ECO:0000259" key="2">
    <source>
        <dbReference type="Pfam" id="PF13690"/>
    </source>
</evidence>